<name>A0A919TS58_9ACTN</name>
<accession>A0A919TS58</accession>
<dbReference type="AlphaFoldDB" id="A0A919TS58"/>
<sequence length="385" mass="41178">MRRKPRRQRSPRWARLCLTFGALLTVVGGGSVVAIQATVAATTRSVSQQSLIGAAANSDAVKHASVTGAKNILLVGIDARKDALPTAGTRSDSIILLHIPADHDSGYMISLPRDSYVPIPAYDNGKQSFAGGKNKINAAFFFGSRGLTGPDALSHGFELLSLTIKELTGITPDAGAIIDFEGFKNVVNVLGKVCMYVDEDTTSIHVGTNDKTGKAAAPYVINKDGTLKSKIKGVTPKFYAKGDHCFTPGEALDFVRQRDLLANNDFDYGRQRHQQQFFKAIVNQAVKDGLSSPTKLPSLIKAIGSTMTVDTGGISLEDWVFAMKGINPNDLITIKTNEGKFNPKSIAGVGEVELLNDDSLDLLKAAKNDTVAEFAATHPTWVSST</sequence>
<evidence type="ECO:0000313" key="4">
    <source>
        <dbReference type="Proteomes" id="UP000623608"/>
    </source>
</evidence>
<proteinExistence type="inferred from homology"/>
<comment type="similarity">
    <text evidence="1">Belongs to the LytR/CpsA/Psr (LCP) family.</text>
</comment>
<protein>
    <recommendedName>
        <fullName evidence="2">Cell envelope-related transcriptional attenuator domain-containing protein</fullName>
    </recommendedName>
</protein>
<gene>
    <name evidence="3" type="ORF">Ate02nite_29260</name>
</gene>
<keyword evidence="4" id="KW-1185">Reference proteome</keyword>
<dbReference type="Pfam" id="PF03816">
    <property type="entry name" value="LytR_cpsA_psr"/>
    <property type="match status" value="1"/>
</dbReference>
<comment type="caution">
    <text evidence="3">The sequence shown here is derived from an EMBL/GenBank/DDBJ whole genome shotgun (WGS) entry which is preliminary data.</text>
</comment>
<dbReference type="EMBL" id="BOMY01000021">
    <property type="protein sequence ID" value="GIF20196.1"/>
    <property type="molecule type" value="Genomic_DNA"/>
</dbReference>
<dbReference type="InterPro" id="IPR004474">
    <property type="entry name" value="LytR_CpsA_psr"/>
</dbReference>
<dbReference type="Proteomes" id="UP000623608">
    <property type="component" value="Unassembled WGS sequence"/>
</dbReference>
<evidence type="ECO:0000259" key="2">
    <source>
        <dbReference type="Pfam" id="PF03816"/>
    </source>
</evidence>
<reference evidence="3" key="1">
    <citation type="submission" date="2021-01" db="EMBL/GenBank/DDBJ databases">
        <title>Whole genome shotgun sequence of Actinoplanes tereljensis NBRC 105297.</title>
        <authorList>
            <person name="Komaki H."/>
            <person name="Tamura T."/>
        </authorList>
    </citation>
    <scope>NUCLEOTIDE SEQUENCE</scope>
    <source>
        <strain evidence="3">NBRC 105297</strain>
    </source>
</reference>
<dbReference type="Gene3D" id="3.40.630.190">
    <property type="entry name" value="LCP protein"/>
    <property type="match status" value="1"/>
</dbReference>
<dbReference type="InterPro" id="IPR050922">
    <property type="entry name" value="LytR/CpsA/Psr_CW_biosynth"/>
</dbReference>
<dbReference type="PANTHER" id="PTHR33392:SF6">
    <property type="entry name" value="POLYISOPRENYL-TEICHOIC ACID--PEPTIDOGLYCAN TEICHOIC ACID TRANSFERASE TAGU"/>
    <property type="match status" value="1"/>
</dbReference>
<organism evidence="3 4">
    <name type="scientific">Paractinoplanes tereljensis</name>
    <dbReference type="NCBI Taxonomy" id="571912"/>
    <lineage>
        <taxon>Bacteria</taxon>
        <taxon>Bacillati</taxon>
        <taxon>Actinomycetota</taxon>
        <taxon>Actinomycetes</taxon>
        <taxon>Micromonosporales</taxon>
        <taxon>Micromonosporaceae</taxon>
        <taxon>Paractinoplanes</taxon>
    </lineage>
</organism>
<evidence type="ECO:0000313" key="3">
    <source>
        <dbReference type="EMBL" id="GIF20196.1"/>
    </source>
</evidence>
<feature type="domain" description="Cell envelope-related transcriptional attenuator" evidence="2">
    <location>
        <begin position="90"/>
        <end position="285"/>
    </location>
</feature>
<dbReference type="PANTHER" id="PTHR33392">
    <property type="entry name" value="POLYISOPRENYL-TEICHOIC ACID--PEPTIDOGLYCAN TEICHOIC ACID TRANSFERASE TAGU"/>
    <property type="match status" value="1"/>
</dbReference>
<evidence type="ECO:0000256" key="1">
    <source>
        <dbReference type="ARBA" id="ARBA00006068"/>
    </source>
</evidence>